<evidence type="ECO:0000313" key="3">
    <source>
        <dbReference type="Proteomes" id="UP000184063"/>
    </source>
</evidence>
<protein>
    <submittedName>
        <fullName evidence="2">Uncharacterized protein</fullName>
    </submittedName>
</protein>
<sequence>MLSNNPILTCYTREPFNSGWASRSSQHGGSEAKRRSGYDPPYMRSRITPDMRRKLDDQWILLKEKLFGSSEGTAELSHDPKEEDKSDDEASHDNPSNNMPSAEPLSDPGLSEDSPYEGECSDDERSDDGLLDDPSFNDESSNNNIWGVQSVKLWEIRPFGMNELLEFLILFIECNDLLHDRQKK</sequence>
<accession>A0A1M3TCE7</accession>
<reference evidence="3" key="1">
    <citation type="journal article" date="2017" name="Genome Biol.">
        <title>Comparative genomics reveals high biological diversity and specific adaptations in the industrially and medically important fungal genus Aspergillus.</title>
        <authorList>
            <person name="de Vries R.P."/>
            <person name="Riley R."/>
            <person name="Wiebenga A."/>
            <person name="Aguilar-Osorio G."/>
            <person name="Amillis S."/>
            <person name="Uchima C.A."/>
            <person name="Anderluh G."/>
            <person name="Asadollahi M."/>
            <person name="Askin M."/>
            <person name="Barry K."/>
            <person name="Battaglia E."/>
            <person name="Bayram O."/>
            <person name="Benocci T."/>
            <person name="Braus-Stromeyer S.A."/>
            <person name="Caldana C."/>
            <person name="Canovas D."/>
            <person name="Cerqueira G.C."/>
            <person name="Chen F."/>
            <person name="Chen W."/>
            <person name="Choi C."/>
            <person name="Clum A."/>
            <person name="Dos Santos R.A."/>
            <person name="Damasio A.R."/>
            <person name="Diallinas G."/>
            <person name="Emri T."/>
            <person name="Fekete E."/>
            <person name="Flipphi M."/>
            <person name="Freyberg S."/>
            <person name="Gallo A."/>
            <person name="Gournas C."/>
            <person name="Habgood R."/>
            <person name="Hainaut M."/>
            <person name="Harispe M.L."/>
            <person name="Henrissat B."/>
            <person name="Hilden K.S."/>
            <person name="Hope R."/>
            <person name="Hossain A."/>
            <person name="Karabika E."/>
            <person name="Karaffa L."/>
            <person name="Karanyi Z."/>
            <person name="Krasevec N."/>
            <person name="Kuo A."/>
            <person name="Kusch H."/>
            <person name="LaButti K."/>
            <person name="Lagendijk E.L."/>
            <person name="Lapidus A."/>
            <person name="Levasseur A."/>
            <person name="Lindquist E."/>
            <person name="Lipzen A."/>
            <person name="Logrieco A.F."/>
            <person name="MacCabe A."/>
            <person name="Maekelae M.R."/>
            <person name="Malavazi I."/>
            <person name="Melin P."/>
            <person name="Meyer V."/>
            <person name="Mielnichuk N."/>
            <person name="Miskei M."/>
            <person name="Molnar A.P."/>
            <person name="Mule G."/>
            <person name="Ngan C.Y."/>
            <person name="Orejas M."/>
            <person name="Orosz E."/>
            <person name="Ouedraogo J.P."/>
            <person name="Overkamp K.M."/>
            <person name="Park H.-S."/>
            <person name="Perrone G."/>
            <person name="Piumi F."/>
            <person name="Punt P.J."/>
            <person name="Ram A.F."/>
            <person name="Ramon A."/>
            <person name="Rauscher S."/>
            <person name="Record E."/>
            <person name="Riano-Pachon D.M."/>
            <person name="Robert V."/>
            <person name="Roehrig J."/>
            <person name="Ruller R."/>
            <person name="Salamov A."/>
            <person name="Salih N.S."/>
            <person name="Samson R.A."/>
            <person name="Sandor E."/>
            <person name="Sanguinetti M."/>
            <person name="Schuetze T."/>
            <person name="Sepcic K."/>
            <person name="Shelest E."/>
            <person name="Sherlock G."/>
            <person name="Sophianopoulou V."/>
            <person name="Squina F.M."/>
            <person name="Sun H."/>
            <person name="Susca A."/>
            <person name="Todd R.B."/>
            <person name="Tsang A."/>
            <person name="Unkles S.E."/>
            <person name="van de Wiele N."/>
            <person name="van Rossen-Uffink D."/>
            <person name="Oliveira J.V."/>
            <person name="Vesth T.C."/>
            <person name="Visser J."/>
            <person name="Yu J.-H."/>
            <person name="Zhou M."/>
            <person name="Andersen M.R."/>
            <person name="Archer D.B."/>
            <person name="Baker S.E."/>
            <person name="Benoit I."/>
            <person name="Brakhage A.A."/>
            <person name="Braus G.H."/>
            <person name="Fischer R."/>
            <person name="Frisvad J.C."/>
            <person name="Goldman G.H."/>
            <person name="Houbraken J."/>
            <person name="Oakley B."/>
            <person name="Pocsi I."/>
            <person name="Scazzocchio C."/>
            <person name="Seiboth B."/>
            <person name="vanKuyk P.A."/>
            <person name="Wortman J."/>
            <person name="Dyer P.S."/>
            <person name="Grigoriev I.V."/>
        </authorList>
    </citation>
    <scope>NUCLEOTIDE SEQUENCE [LARGE SCALE GENOMIC DNA]</scope>
    <source>
        <strain evidence="3">CBS 106.47</strain>
    </source>
</reference>
<name>A0A1M3TCE7_ASPLC</name>
<dbReference type="VEuPathDB" id="FungiDB:ASPFODRAFT_720696"/>
<feature type="compositionally biased region" description="Polar residues" evidence="1">
    <location>
        <begin position="19"/>
        <end position="28"/>
    </location>
</feature>
<dbReference type="EMBL" id="KV878244">
    <property type="protein sequence ID" value="OJZ84429.1"/>
    <property type="molecule type" value="Genomic_DNA"/>
</dbReference>
<feature type="compositionally biased region" description="Basic and acidic residues" evidence="1">
    <location>
        <begin position="76"/>
        <end position="92"/>
    </location>
</feature>
<feature type="region of interest" description="Disordered" evidence="1">
    <location>
        <begin position="70"/>
        <end position="142"/>
    </location>
</feature>
<feature type="compositionally biased region" description="Acidic residues" evidence="1">
    <location>
        <begin position="114"/>
        <end position="131"/>
    </location>
</feature>
<gene>
    <name evidence="2" type="ORF">ASPFODRAFT_720696</name>
</gene>
<feature type="region of interest" description="Disordered" evidence="1">
    <location>
        <begin position="1"/>
        <end position="50"/>
    </location>
</feature>
<dbReference type="AlphaFoldDB" id="A0A1M3TCE7"/>
<dbReference type="OrthoDB" id="4389518at2759"/>
<evidence type="ECO:0000313" key="2">
    <source>
        <dbReference type="EMBL" id="OJZ84429.1"/>
    </source>
</evidence>
<evidence type="ECO:0000256" key="1">
    <source>
        <dbReference type="SAM" id="MobiDB-lite"/>
    </source>
</evidence>
<dbReference type="Proteomes" id="UP000184063">
    <property type="component" value="Unassembled WGS sequence"/>
</dbReference>
<proteinExistence type="predicted"/>
<organism evidence="2 3">
    <name type="scientific">Aspergillus luchuensis (strain CBS 106.47)</name>
    <dbReference type="NCBI Taxonomy" id="1137211"/>
    <lineage>
        <taxon>Eukaryota</taxon>
        <taxon>Fungi</taxon>
        <taxon>Dikarya</taxon>
        <taxon>Ascomycota</taxon>
        <taxon>Pezizomycotina</taxon>
        <taxon>Eurotiomycetes</taxon>
        <taxon>Eurotiomycetidae</taxon>
        <taxon>Eurotiales</taxon>
        <taxon>Aspergillaceae</taxon>
        <taxon>Aspergillus</taxon>
        <taxon>Aspergillus subgen. Circumdati</taxon>
    </lineage>
</organism>